<dbReference type="InterPro" id="IPR005338">
    <property type="entry name" value="Anhydro_N_Ac-Mur_kinase"/>
</dbReference>
<organism evidence="2 3">
    <name type="scientific">Plenodomus tracheiphilus IPT5</name>
    <dbReference type="NCBI Taxonomy" id="1408161"/>
    <lineage>
        <taxon>Eukaryota</taxon>
        <taxon>Fungi</taxon>
        <taxon>Dikarya</taxon>
        <taxon>Ascomycota</taxon>
        <taxon>Pezizomycotina</taxon>
        <taxon>Dothideomycetes</taxon>
        <taxon>Pleosporomycetidae</taxon>
        <taxon>Pleosporales</taxon>
        <taxon>Pleosporineae</taxon>
        <taxon>Leptosphaeriaceae</taxon>
        <taxon>Plenodomus</taxon>
    </lineage>
</organism>
<dbReference type="Proteomes" id="UP000799423">
    <property type="component" value="Unassembled WGS sequence"/>
</dbReference>
<gene>
    <name evidence="2" type="ORF">T440DRAFT_68111</name>
</gene>
<proteinExistence type="predicted"/>
<name>A0A6A7B727_9PLEO</name>
<protein>
    <submittedName>
        <fullName evidence="2">Uncharacterized protein</fullName>
    </submittedName>
</protein>
<evidence type="ECO:0000256" key="1">
    <source>
        <dbReference type="SAM" id="MobiDB-lite"/>
    </source>
</evidence>
<dbReference type="SUPFAM" id="SSF53067">
    <property type="entry name" value="Actin-like ATPase domain"/>
    <property type="match status" value="1"/>
</dbReference>
<dbReference type="AlphaFoldDB" id="A0A6A7B727"/>
<feature type="region of interest" description="Disordered" evidence="1">
    <location>
        <begin position="1"/>
        <end position="21"/>
    </location>
</feature>
<dbReference type="Pfam" id="PF03702">
    <property type="entry name" value="AnmK"/>
    <property type="match status" value="1"/>
</dbReference>
<dbReference type="Gene3D" id="3.30.420.40">
    <property type="match status" value="2"/>
</dbReference>
<keyword evidence="3" id="KW-1185">Reference proteome</keyword>
<dbReference type="GO" id="GO:0009254">
    <property type="term" value="P:peptidoglycan turnover"/>
    <property type="evidence" value="ECO:0007669"/>
    <property type="project" value="InterPro"/>
</dbReference>
<dbReference type="GO" id="GO:0016773">
    <property type="term" value="F:phosphotransferase activity, alcohol group as acceptor"/>
    <property type="evidence" value="ECO:0007669"/>
    <property type="project" value="InterPro"/>
</dbReference>
<evidence type="ECO:0000313" key="3">
    <source>
        <dbReference type="Proteomes" id="UP000799423"/>
    </source>
</evidence>
<dbReference type="GO" id="GO:0005524">
    <property type="term" value="F:ATP binding"/>
    <property type="evidence" value="ECO:0007669"/>
    <property type="project" value="InterPro"/>
</dbReference>
<evidence type="ECO:0000313" key="2">
    <source>
        <dbReference type="EMBL" id="KAF2851094.1"/>
    </source>
</evidence>
<sequence length="472" mass="51860">MRRADSAMEIADTTRNHARSGRRSLNGALDIKSLGVYTGNGLNELNCALVQYRQDAPNAPLRVQVLEHNKVPILPTVRLSLLNALRDVQSRSSTMPQFNAQLGYLFSSGIKTFCNKHAIKLGSIDLIGVHSSIVPARRRYPEEVSPTLHPFGWNATITAETGVTTIFDLAVLEHSASRLLASPSAFVDRLFLRHPSKFRACLNIGEIANLSFIPPLIENNSHSTITRDCGPGSLLIDYAMSYCTSNDHCEDNNGTYAARGTVNQDIVNRFLRSHDYLRALPPLSIAREMFGDHDGQRLLDECIYASMKEVDIIATVTRITAQNIVTQYRRLLAHYFPSGQQVDELFICGASAQNSNIIDYLEAELPESIITKPLDDIGIPGEANEAVCYAHLALETALAQATRPDASSSSSSSAPTGTSDARIRGTILRGEKWEDLSARVLRFSEGKQLHLTQDVRCAGNLETSIKGLGLRQ</sequence>
<reference evidence="2" key="1">
    <citation type="submission" date="2020-01" db="EMBL/GenBank/DDBJ databases">
        <authorList>
            <consortium name="DOE Joint Genome Institute"/>
            <person name="Haridas S."/>
            <person name="Albert R."/>
            <person name="Binder M."/>
            <person name="Bloem J."/>
            <person name="Labutti K."/>
            <person name="Salamov A."/>
            <person name="Andreopoulos B."/>
            <person name="Baker S.E."/>
            <person name="Barry K."/>
            <person name="Bills G."/>
            <person name="Bluhm B.H."/>
            <person name="Cannon C."/>
            <person name="Castanera R."/>
            <person name="Culley D.E."/>
            <person name="Daum C."/>
            <person name="Ezra D."/>
            <person name="Gonzalez J.B."/>
            <person name="Henrissat B."/>
            <person name="Kuo A."/>
            <person name="Liang C."/>
            <person name="Lipzen A."/>
            <person name="Lutzoni F."/>
            <person name="Magnuson J."/>
            <person name="Mondo S."/>
            <person name="Nolan M."/>
            <person name="Ohm R."/>
            <person name="Pangilinan J."/>
            <person name="Park H.-J."/>
            <person name="Ramirez L."/>
            <person name="Alfaro M."/>
            <person name="Sun H."/>
            <person name="Tritt A."/>
            <person name="Yoshinaga Y."/>
            <person name="Zwiers L.-H."/>
            <person name="Turgeon B.G."/>
            <person name="Goodwin S.B."/>
            <person name="Spatafora J.W."/>
            <person name="Crous P.W."/>
            <person name="Grigoriev I.V."/>
        </authorList>
    </citation>
    <scope>NUCLEOTIDE SEQUENCE</scope>
    <source>
        <strain evidence="2">IPT5</strain>
    </source>
</reference>
<dbReference type="OrthoDB" id="5427593at2759"/>
<dbReference type="GO" id="GO:0006040">
    <property type="term" value="P:amino sugar metabolic process"/>
    <property type="evidence" value="ECO:0007669"/>
    <property type="project" value="InterPro"/>
</dbReference>
<dbReference type="PANTHER" id="PTHR30605">
    <property type="entry name" value="ANHYDRO-N-ACETYLMURAMIC ACID KINASE"/>
    <property type="match status" value="1"/>
</dbReference>
<dbReference type="InterPro" id="IPR043129">
    <property type="entry name" value="ATPase_NBD"/>
</dbReference>
<accession>A0A6A7B727</accession>
<dbReference type="EMBL" id="MU006303">
    <property type="protein sequence ID" value="KAF2851094.1"/>
    <property type="molecule type" value="Genomic_DNA"/>
</dbReference>
<dbReference type="PANTHER" id="PTHR30605:SF0">
    <property type="entry name" value="ANHYDRO-N-ACETYLMURAMIC ACID KINASE"/>
    <property type="match status" value="1"/>
</dbReference>